<feature type="region of interest" description="Disordered" evidence="1">
    <location>
        <begin position="1"/>
        <end position="39"/>
    </location>
</feature>
<feature type="compositionally biased region" description="Polar residues" evidence="1">
    <location>
        <begin position="564"/>
        <end position="597"/>
    </location>
</feature>
<comment type="caution">
    <text evidence="2">The sequence shown here is derived from an EMBL/GenBank/DDBJ whole genome shotgun (WGS) entry which is preliminary data.</text>
</comment>
<feature type="compositionally biased region" description="Polar residues" evidence="1">
    <location>
        <begin position="14"/>
        <end position="34"/>
    </location>
</feature>
<organism evidence="2 3">
    <name type="scientific">Puccinia striiformis f. sp. tritici PST-78</name>
    <dbReference type="NCBI Taxonomy" id="1165861"/>
    <lineage>
        <taxon>Eukaryota</taxon>
        <taxon>Fungi</taxon>
        <taxon>Dikarya</taxon>
        <taxon>Basidiomycota</taxon>
        <taxon>Pucciniomycotina</taxon>
        <taxon>Pucciniomycetes</taxon>
        <taxon>Pucciniales</taxon>
        <taxon>Pucciniaceae</taxon>
        <taxon>Puccinia</taxon>
    </lineage>
</organism>
<proteinExistence type="predicted"/>
<dbReference type="Proteomes" id="UP000054564">
    <property type="component" value="Unassembled WGS sequence"/>
</dbReference>
<evidence type="ECO:0000256" key="1">
    <source>
        <dbReference type="SAM" id="MobiDB-lite"/>
    </source>
</evidence>
<protein>
    <submittedName>
        <fullName evidence="2">Uncharacterized protein</fullName>
    </submittedName>
</protein>
<feature type="compositionally biased region" description="Basic and acidic residues" evidence="1">
    <location>
        <begin position="667"/>
        <end position="684"/>
    </location>
</feature>
<evidence type="ECO:0000313" key="2">
    <source>
        <dbReference type="EMBL" id="KNE89207.1"/>
    </source>
</evidence>
<name>A0A0L0UQ44_9BASI</name>
<feature type="compositionally biased region" description="Low complexity" evidence="1">
    <location>
        <begin position="964"/>
        <end position="974"/>
    </location>
</feature>
<dbReference type="AlphaFoldDB" id="A0A0L0UQ44"/>
<dbReference type="EMBL" id="AJIL01000446">
    <property type="protein sequence ID" value="KNE89207.1"/>
    <property type="molecule type" value="Genomic_DNA"/>
</dbReference>
<gene>
    <name evidence="2" type="ORF">PSTG_17335</name>
</gene>
<accession>A0A0L0UQ44</accession>
<sequence length="1027" mass="116247">MPADRSLVRGRVTRSGNSTAPRDNAFSNTWSPGSSKKHTQAERIAKLEDKTASFHHCAHEIIHLEDLRNRCEAVFHQFGEWFSESKDWKVRIDTILEDLQAKAAENTTRLLELESEVKKRVDLSDRVTNSKAVELSLRDATISDIIRAPDHIDDLRKDLILSNAQALEANQTSMDRMNKEIQASQIVHQRLVDERISKSLDELTLTLTNQLSISYDAELAKLKNEINGHCLKEVQGFANELQRLESILKSNQQAGIDDLAAKLPTEITKSLEIVRAELTSTSKSEIQCVTAQLKGQADDLKSSLESTAQAYLQSISSDLSASNTRELAHLKNDCNASIKAGLNLISDNFHAKLESTLSAADSKLKSIFKPNQDQIHNIKVELAAVKQKSYNFVEKEENRKITDKLHCVKLEIESAMDPRKCLEEPLETSEIKRLSEVLSTARQDIALLKSRSKKISQDRKNDRKFVQDLVSKYQIELNDGKNCLNDTLESIRSLKAEFAGFTQIQDDYIEENKDVSNFLKMLEGRIETCILESRENKATAPEDNHQPNNHTKNLPAEYNAFRQTESSDFPSKTNPEISENCHSNCNTFDPRQATSPNDSEDGRTHGNLTHVTEQENLSLQYEHDPVPEFADNTSESSQQTDEDTKPAADSRQPQGSNSKKSSRPKKIKVENLASHHIEGDNRSDAEKKVDYLLDPQSKIPVLSSPTSDELASLKPLPLVDNVLQDVQYTLNEYSILAPNVPNLISLDKVKKIGLTASESADIRMLQVVSTANGRSSPFNLYDYCQMRARQYGICRFAWSDLDKCKGRLWNLRLATFCVDTFVTACEQQCFLELHRHNIKPPTISKAHQMLLSVLQHRIGLRNRERSQPGAITKNRRIDRRFRRRQTLCKRRHATCQAVTDLKRFAPLFEKDSLCSDDESGDEGRSTRTRIALPERSTLATQLVEHIDRMTMDLYNKRQTRSRGPAPAIRIPPRATSNPTDIEHITVGLPEDCYHNWWLATRDPAQLKGLKMKAKILVGLEDILARYS</sequence>
<keyword evidence="3" id="KW-1185">Reference proteome</keyword>
<evidence type="ECO:0000313" key="3">
    <source>
        <dbReference type="Proteomes" id="UP000054564"/>
    </source>
</evidence>
<feature type="region of interest" description="Disordered" evidence="1">
    <location>
        <begin position="626"/>
        <end position="684"/>
    </location>
</feature>
<feature type="region of interest" description="Disordered" evidence="1">
    <location>
        <begin position="957"/>
        <end position="978"/>
    </location>
</feature>
<dbReference type="OrthoDB" id="2506944at2759"/>
<reference evidence="3" key="1">
    <citation type="submission" date="2014-03" db="EMBL/GenBank/DDBJ databases">
        <title>The Genome Sequence of Puccinia striiformis f. sp. tritici PST-78.</title>
        <authorList>
            <consortium name="The Broad Institute Genome Sequencing Platform"/>
            <person name="Cuomo C."/>
            <person name="Hulbert S."/>
            <person name="Chen X."/>
            <person name="Walker B."/>
            <person name="Young S.K."/>
            <person name="Zeng Q."/>
            <person name="Gargeya S."/>
            <person name="Fitzgerald M."/>
            <person name="Haas B."/>
            <person name="Abouelleil A."/>
            <person name="Alvarado L."/>
            <person name="Arachchi H.M."/>
            <person name="Berlin A.M."/>
            <person name="Chapman S.B."/>
            <person name="Goldberg J."/>
            <person name="Griggs A."/>
            <person name="Gujja S."/>
            <person name="Hansen M."/>
            <person name="Howarth C."/>
            <person name="Imamovic A."/>
            <person name="Larimer J."/>
            <person name="McCowan C."/>
            <person name="Montmayeur A."/>
            <person name="Murphy C."/>
            <person name="Neiman D."/>
            <person name="Pearson M."/>
            <person name="Priest M."/>
            <person name="Roberts A."/>
            <person name="Saif S."/>
            <person name="Shea T."/>
            <person name="Sisk P."/>
            <person name="Sykes S."/>
            <person name="Wortman J."/>
            <person name="Nusbaum C."/>
            <person name="Birren B."/>
        </authorList>
    </citation>
    <scope>NUCLEOTIDE SEQUENCE [LARGE SCALE GENOMIC DNA]</scope>
    <source>
        <strain evidence="3">race PST-78</strain>
    </source>
</reference>
<feature type="region of interest" description="Disordered" evidence="1">
    <location>
        <begin position="564"/>
        <end position="606"/>
    </location>
</feature>